<dbReference type="PANTHER" id="PTHR39569:SF1">
    <property type="entry name" value="INORGANIC TRIPHOSPHATASE"/>
    <property type="match status" value="1"/>
</dbReference>
<comment type="caution">
    <text evidence="3">The sequence shown here is derived from an EMBL/GenBank/DDBJ whole genome shotgun (WGS) entry which is preliminary data.</text>
</comment>
<dbReference type="Pfam" id="PF05235">
    <property type="entry name" value="CHAD"/>
    <property type="match status" value="1"/>
</dbReference>
<dbReference type="PANTHER" id="PTHR39569">
    <property type="entry name" value="INORGANIC TRIPHOSPHATASE"/>
    <property type="match status" value="1"/>
</dbReference>
<dbReference type="PROSITE" id="PS51708">
    <property type="entry name" value="CHAD"/>
    <property type="match status" value="1"/>
</dbReference>
<dbReference type="InterPro" id="IPR023577">
    <property type="entry name" value="CYTH_domain"/>
</dbReference>
<dbReference type="InterPro" id="IPR039013">
    <property type="entry name" value="YgiF"/>
</dbReference>
<sequence length="527" mass="56855">MDTPREIELKLDCTGPDLAALGAHPLLQGHGEGQADGHGEAGASEPKLLAATYYDTEDGALRAADLTLRVRRTGDTFVQTVKAGSGAAGLFDRAEWESPVAGEAPDPSAFAGTPVADLIAEAKAPALVAQFRTVVMRSVRPVTYGASRIAATLDEGRVETEKGDAPLCELELELESGNPADLFALAQALAETVPLRVGVLSKSARGFALRDGKAARPSKSDMSPLPKDATGGEAFRHIALGCLRHLRLNEDVWRHARDPEALHQMRVALRRLRTALWLFRPMLAGDDRATALGDEIKRVTEPFGRARNLDVFLESTLPEEIARRPDEPGLVALRERLETERDRAHDAVGAILASPEWRGLLLDLLAWIEVGPWREGAGKLRDAPARELATEVLERLRRRIAKRGRHIERLDPEARHRVRIAGKKLRYGAEFFAGLYGGRKARRRHKAFAAALSDLQDHLGGLNDLATAHAVMAGLADESGPKPDALDGQALFAAGLATADAEAKAGDLLAGAAEAHGALTDLKPFWR</sequence>
<dbReference type="SUPFAM" id="SSF55154">
    <property type="entry name" value="CYTH-like phosphatases"/>
    <property type="match status" value="1"/>
</dbReference>
<feature type="domain" description="CYTH" evidence="1">
    <location>
        <begin position="4"/>
        <end position="213"/>
    </location>
</feature>
<keyword evidence="4" id="KW-1185">Reference proteome</keyword>
<evidence type="ECO:0000313" key="4">
    <source>
        <dbReference type="Proteomes" id="UP001055117"/>
    </source>
</evidence>
<feature type="domain" description="CHAD" evidence="2">
    <location>
        <begin position="228"/>
        <end position="527"/>
    </location>
</feature>
<dbReference type="Proteomes" id="UP001055117">
    <property type="component" value="Unassembled WGS sequence"/>
</dbReference>
<dbReference type="InterPro" id="IPR007899">
    <property type="entry name" value="CHAD_dom"/>
</dbReference>
<evidence type="ECO:0000313" key="3">
    <source>
        <dbReference type="EMBL" id="GJD44819.1"/>
    </source>
</evidence>
<dbReference type="Gene3D" id="2.40.320.10">
    <property type="entry name" value="Hypothetical Protein Pfu-838710-001"/>
    <property type="match status" value="1"/>
</dbReference>
<accession>A0ABQ4QHT5</accession>
<dbReference type="InterPro" id="IPR033469">
    <property type="entry name" value="CYTH-like_dom_sf"/>
</dbReference>
<evidence type="ECO:0000259" key="2">
    <source>
        <dbReference type="PROSITE" id="PS51708"/>
    </source>
</evidence>
<dbReference type="Gene3D" id="1.40.20.10">
    <property type="entry name" value="CHAD domain"/>
    <property type="match status" value="1"/>
</dbReference>
<dbReference type="PROSITE" id="PS51707">
    <property type="entry name" value="CYTH"/>
    <property type="match status" value="1"/>
</dbReference>
<organism evidence="3 4">
    <name type="scientific">Methylobacterium cerastii</name>
    <dbReference type="NCBI Taxonomy" id="932741"/>
    <lineage>
        <taxon>Bacteria</taxon>
        <taxon>Pseudomonadati</taxon>
        <taxon>Pseudomonadota</taxon>
        <taxon>Alphaproteobacteria</taxon>
        <taxon>Hyphomicrobiales</taxon>
        <taxon>Methylobacteriaceae</taxon>
        <taxon>Methylobacterium</taxon>
    </lineage>
</organism>
<dbReference type="SMART" id="SM01118">
    <property type="entry name" value="CYTH"/>
    <property type="match status" value="1"/>
</dbReference>
<name>A0ABQ4QHT5_9HYPH</name>
<reference evidence="3 4" key="1">
    <citation type="journal article" date="2021" name="Front. Microbiol.">
        <title>Comprehensive Comparative Genomics and Phenotyping of Methylobacterium Species.</title>
        <authorList>
            <person name="Alessa O."/>
            <person name="Ogura Y."/>
            <person name="Fujitani Y."/>
            <person name="Takami H."/>
            <person name="Hayashi T."/>
            <person name="Sahin N."/>
            <person name="Tani A."/>
        </authorList>
    </citation>
    <scope>NUCLEOTIDE SEQUENCE [LARGE SCALE GENOMIC DNA]</scope>
    <source>
        <strain evidence="3 4">DSM 23679</strain>
    </source>
</reference>
<dbReference type="CDD" id="cd07756">
    <property type="entry name" value="CYTH-like_Pase_CHAD"/>
    <property type="match status" value="1"/>
</dbReference>
<dbReference type="Pfam" id="PF01928">
    <property type="entry name" value="CYTH"/>
    <property type="match status" value="1"/>
</dbReference>
<evidence type="ECO:0008006" key="5">
    <source>
        <dbReference type="Google" id="ProtNLM"/>
    </source>
</evidence>
<dbReference type="InterPro" id="IPR038186">
    <property type="entry name" value="CHAD_dom_sf"/>
</dbReference>
<dbReference type="SMART" id="SM00880">
    <property type="entry name" value="CHAD"/>
    <property type="match status" value="1"/>
</dbReference>
<dbReference type="EMBL" id="BPQG01000038">
    <property type="protein sequence ID" value="GJD44819.1"/>
    <property type="molecule type" value="Genomic_DNA"/>
</dbReference>
<evidence type="ECO:0000259" key="1">
    <source>
        <dbReference type="PROSITE" id="PS51707"/>
    </source>
</evidence>
<proteinExistence type="predicted"/>
<protein>
    <recommendedName>
        <fullName evidence="5">Inorganic triphosphatase</fullName>
    </recommendedName>
</protein>
<dbReference type="RefSeq" id="WP_147831361.1">
    <property type="nucleotide sequence ID" value="NZ_BPQG01000038.1"/>
</dbReference>
<gene>
    <name evidence="3" type="ORF">AFCDBAGC_2686</name>
</gene>